<dbReference type="EMBL" id="NEVM01000005">
    <property type="protein sequence ID" value="OZI32039.1"/>
    <property type="molecule type" value="Genomic_DNA"/>
</dbReference>
<feature type="transmembrane region" description="Helical" evidence="9">
    <location>
        <begin position="178"/>
        <end position="197"/>
    </location>
</feature>
<dbReference type="Proteomes" id="UP000216020">
    <property type="component" value="Unassembled WGS sequence"/>
</dbReference>
<feature type="domain" description="ABC-2 type transporter transmembrane" evidence="10">
    <location>
        <begin position="23"/>
        <end position="226"/>
    </location>
</feature>
<dbReference type="RefSeq" id="WP_094856446.1">
    <property type="nucleotide sequence ID" value="NZ_NEVM01000005.1"/>
</dbReference>
<proteinExistence type="inferred from homology"/>
<reference evidence="12" key="1">
    <citation type="submission" date="2017-05" db="EMBL/GenBank/DDBJ databases">
        <title>Complete and WGS of Bordetella genogroups.</title>
        <authorList>
            <person name="Spilker T."/>
            <person name="Lipuma J."/>
        </authorList>
    </citation>
    <scope>NUCLEOTIDE SEQUENCE [LARGE SCALE GENOMIC DNA]</scope>
    <source>
        <strain evidence="12">AU16122</strain>
    </source>
</reference>
<keyword evidence="5 9" id="KW-0812">Transmembrane</keyword>
<keyword evidence="4" id="KW-1003">Cell membrane</keyword>
<evidence type="ECO:0000256" key="9">
    <source>
        <dbReference type="SAM" id="Phobius"/>
    </source>
</evidence>
<evidence type="ECO:0000256" key="1">
    <source>
        <dbReference type="ARBA" id="ARBA00004651"/>
    </source>
</evidence>
<name>A0A261S3W1_9BORD</name>
<dbReference type="GO" id="GO:0015920">
    <property type="term" value="P:lipopolysaccharide transport"/>
    <property type="evidence" value="ECO:0007669"/>
    <property type="project" value="TreeGrafter"/>
</dbReference>
<feature type="transmembrane region" description="Helical" evidence="9">
    <location>
        <begin position="235"/>
        <end position="255"/>
    </location>
</feature>
<dbReference type="Pfam" id="PF01061">
    <property type="entry name" value="ABC2_membrane"/>
    <property type="match status" value="1"/>
</dbReference>
<feature type="transmembrane region" description="Helical" evidence="9">
    <location>
        <begin position="118"/>
        <end position="139"/>
    </location>
</feature>
<protein>
    <submittedName>
        <fullName evidence="11">ABC transporter permease</fullName>
    </submittedName>
</protein>
<keyword evidence="8 9" id="KW-0472">Membrane</keyword>
<comment type="caution">
    <text evidence="11">The sequence shown here is derived from an EMBL/GenBank/DDBJ whole genome shotgun (WGS) entry which is preliminary data.</text>
</comment>
<dbReference type="GO" id="GO:0015774">
    <property type="term" value="P:polysaccharide transport"/>
    <property type="evidence" value="ECO:0007669"/>
    <property type="project" value="UniProtKB-KW"/>
</dbReference>
<dbReference type="OrthoDB" id="9796017at2"/>
<accession>A0A261S3W1</accession>
<evidence type="ECO:0000313" key="11">
    <source>
        <dbReference type="EMBL" id="OZI32039.1"/>
    </source>
</evidence>
<dbReference type="AlphaFoldDB" id="A0A261S3W1"/>
<evidence type="ECO:0000256" key="3">
    <source>
        <dbReference type="ARBA" id="ARBA00022448"/>
    </source>
</evidence>
<evidence type="ECO:0000259" key="10">
    <source>
        <dbReference type="Pfam" id="PF01061"/>
    </source>
</evidence>
<keyword evidence="7" id="KW-0625">Polysaccharide transport</keyword>
<evidence type="ECO:0000256" key="7">
    <source>
        <dbReference type="ARBA" id="ARBA00023047"/>
    </source>
</evidence>
<keyword evidence="3" id="KW-0813">Transport</keyword>
<dbReference type="GO" id="GO:0005886">
    <property type="term" value="C:plasma membrane"/>
    <property type="evidence" value="ECO:0007669"/>
    <property type="project" value="UniProtKB-SubCell"/>
</dbReference>
<feature type="transmembrane region" description="Helical" evidence="9">
    <location>
        <begin position="71"/>
        <end position="97"/>
    </location>
</feature>
<dbReference type="PANTHER" id="PTHR30413:SF10">
    <property type="entry name" value="CAPSULE POLYSACCHARIDE EXPORT INNER-MEMBRANE PROTEIN CTRC"/>
    <property type="match status" value="1"/>
</dbReference>
<evidence type="ECO:0000313" key="12">
    <source>
        <dbReference type="Proteomes" id="UP000216020"/>
    </source>
</evidence>
<feature type="transmembrane region" description="Helical" evidence="9">
    <location>
        <begin position="43"/>
        <end position="65"/>
    </location>
</feature>
<comment type="subcellular location">
    <subcellularLocation>
        <location evidence="1">Cell membrane</location>
        <topology evidence="1">Multi-pass membrane protein</topology>
    </subcellularLocation>
</comment>
<dbReference type="GO" id="GO:0140359">
    <property type="term" value="F:ABC-type transporter activity"/>
    <property type="evidence" value="ECO:0007669"/>
    <property type="project" value="InterPro"/>
</dbReference>
<organism evidence="11 12">
    <name type="scientific">Bordetella genomosp. 10</name>
    <dbReference type="NCBI Taxonomy" id="1416804"/>
    <lineage>
        <taxon>Bacteria</taxon>
        <taxon>Pseudomonadati</taxon>
        <taxon>Pseudomonadota</taxon>
        <taxon>Betaproteobacteria</taxon>
        <taxon>Burkholderiales</taxon>
        <taxon>Alcaligenaceae</taxon>
        <taxon>Bordetella</taxon>
    </lineage>
</organism>
<keyword evidence="12" id="KW-1185">Reference proteome</keyword>
<keyword evidence="7" id="KW-0762">Sugar transport</keyword>
<dbReference type="PANTHER" id="PTHR30413">
    <property type="entry name" value="INNER MEMBRANE TRANSPORT PERMEASE"/>
    <property type="match status" value="1"/>
</dbReference>
<evidence type="ECO:0000256" key="5">
    <source>
        <dbReference type="ARBA" id="ARBA00022692"/>
    </source>
</evidence>
<evidence type="ECO:0000256" key="4">
    <source>
        <dbReference type="ARBA" id="ARBA00022475"/>
    </source>
</evidence>
<feature type="transmembrane region" description="Helical" evidence="9">
    <location>
        <begin position="145"/>
        <end position="171"/>
    </location>
</feature>
<evidence type="ECO:0000256" key="6">
    <source>
        <dbReference type="ARBA" id="ARBA00022989"/>
    </source>
</evidence>
<comment type="similarity">
    <text evidence="2">Belongs to the ABC-2 integral membrane protein family.</text>
</comment>
<sequence>MNTRSISTATRDIFSAFGRLSLVTILGWQDVRQRYRRSALGPFWLTISMGVMIGTIGIVFGQIFKSPMHEFLPFVAAGIILWGFVSSCVTEGCTGFISAEGIIKQLPIPLFVHILRMLWRNIIILGHNIVILPLIFLVVAKPVGWIALLTLPGFLLVTVNVAWVALILAVLCARYRDLPQIVASVLQVVFYLTPIMWMPSHLPARAALFLLNLNPCYHLLQVVRAPLLGEAPSSLNWIVAVLMAVGGWAIALAVYGRYKRRIAYWL</sequence>
<evidence type="ECO:0000256" key="2">
    <source>
        <dbReference type="ARBA" id="ARBA00007783"/>
    </source>
</evidence>
<keyword evidence="6 9" id="KW-1133">Transmembrane helix</keyword>
<gene>
    <name evidence="11" type="ORF">CAL29_29840</name>
</gene>
<evidence type="ECO:0000256" key="8">
    <source>
        <dbReference type="ARBA" id="ARBA00023136"/>
    </source>
</evidence>
<dbReference type="InterPro" id="IPR013525">
    <property type="entry name" value="ABC2_TM"/>
</dbReference>